<evidence type="ECO:0000313" key="2">
    <source>
        <dbReference type="EMBL" id="KAK5053232.1"/>
    </source>
</evidence>
<feature type="region of interest" description="Disordered" evidence="1">
    <location>
        <begin position="656"/>
        <end position="722"/>
    </location>
</feature>
<feature type="compositionally biased region" description="Basic and acidic residues" evidence="1">
    <location>
        <begin position="564"/>
        <end position="575"/>
    </location>
</feature>
<feature type="compositionally biased region" description="Basic residues" evidence="1">
    <location>
        <begin position="278"/>
        <end position="287"/>
    </location>
</feature>
<dbReference type="AlphaFoldDB" id="A0AAV9NAU1"/>
<feature type="region of interest" description="Disordered" evidence="1">
    <location>
        <begin position="1"/>
        <end position="21"/>
    </location>
</feature>
<feature type="compositionally biased region" description="Low complexity" evidence="1">
    <location>
        <begin position="490"/>
        <end position="505"/>
    </location>
</feature>
<feature type="compositionally biased region" description="Polar residues" evidence="1">
    <location>
        <begin position="204"/>
        <end position="217"/>
    </location>
</feature>
<feature type="region of interest" description="Disordered" evidence="1">
    <location>
        <begin position="472"/>
        <end position="530"/>
    </location>
</feature>
<feature type="compositionally biased region" description="Polar residues" evidence="1">
    <location>
        <begin position="66"/>
        <end position="79"/>
    </location>
</feature>
<feature type="region of interest" description="Disordered" evidence="1">
    <location>
        <begin position="161"/>
        <end position="311"/>
    </location>
</feature>
<dbReference type="Proteomes" id="UP001358417">
    <property type="component" value="Unassembled WGS sequence"/>
</dbReference>
<feature type="region of interest" description="Disordered" evidence="1">
    <location>
        <begin position="66"/>
        <end position="88"/>
    </location>
</feature>
<keyword evidence="3" id="KW-1185">Reference proteome</keyword>
<feature type="region of interest" description="Disordered" evidence="1">
    <location>
        <begin position="552"/>
        <end position="575"/>
    </location>
</feature>
<reference evidence="2 3" key="1">
    <citation type="submission" date="2023-08" db="EMBL/GenBank/DDBJ databases">
        <title>Black Yeasts Isolated from many extreme environments.</title>
        <authorList>
            <person name="Coleine C."/>
            <person name="Stajich J.E."/>
            <person name="Selbmann L."/>
        </authorList>
    </citation>
    <scope>NUCLEOTIDE SEQUENCE [LARGE SCALE GENOMIC DNA]</scope>
    <source>
        <strain evidence="2 3">CCFEE 5792</strain>
    </source>
</reference>
<accession>A0AAV9NAU1</accession>
<dbReference type="EMBL" id="JAVRRD010000012">
    <property type="protein sequence ID" value="KAK5053232.1"/>
    <property type="molecule type" value="Genomic_DNA"/>
</dbReference>
<dbReference type="GeneID" id="89970418"/>
<comment type="caution">
    <text evidence="2">The sequence shown here is derived from an EMBL/GenBank/DDBJ whole genome shotgun (WGS) entry which is preliminary data.</text>
</comment>
<organism evidence="2 3">
    <name type="scientific">Exophiala bonariae</name>
    <dbReference type="NCBI Taxonomy" id="1690606"/>
    <lineage>
        <taxon>Eukaryota</taxon>
        <taxon>Fungi</taxon>
        <taxon>Dikarya</taxon>
        <taxon>Ascomycota</taxon>
        <taxon>Pezizomycotina</taxon>
        <taxon>Eurotiomycetes</taxon>
        <taxon>Chaetothyriomycetidae</taxon>
        <taxon>Chaetothyriales</taxon>
        <taxon>Herpotrichiellaceae</taxon>
        <taxon>Exophiala</taxon>
    </lineage>
</organism>
<feature type="compositionally biased region" description="Polar residues" evidence="1">
    <location>
        <begin position="364"/>
        <end position="398"/>
    </location>
</feature>
<feature type="compositionally biased region" description="Basic residues" evidence="1">
    <location>
        <begin position="663"/>
        <end position="674"/>
    </location>
</feature>
<feature type="compositionally biased region" description="Basic and acidic residues" evidence="1">
    <location>
        <begin position="179"/>
        <end position="188"/>
    </location>
</feature>
<name>A0AAV9NAU1_9EURO</name>
<evidence type="ECO:0000256" key="1">
    <source>
        <dbReference type="SAM" id="MobiDB-lite"/>
    </source>
</evidence>
<feature type="compositionally biased region" description="Low complexity" evidence="1">
    <location>
        <begin position="675"/>
        <end position="698"/>
    </location>
</feature>
<feature type="region of interest" description="Disordered" evidence="1">
    <location>
        <begin position="339"/>
        <end position="427"/>
    </location>
</feature>
<evidence type="ECO:0000313" key="3">
    <source>
        <dbReference type="Proteomes" id="UP001358417"/>
    </source>
</evidence>
<protein>
    <recommendedName>
        <fullName evidence="4">DUF4045 domain-containing protein</fullName>
    </recommendedName>
</protein>
<sequence length="764" mass="84516">MGSGQRFHLPTALRRGKSTARNQNWQIEGKDFKAQHILGITETALNTARNQSISSSATARIPALTFSDTTTELGSTATPNERHEDKPGLELKASSVLLHEEFQINGDNTNSIPSRRLKLYGSNSTLNSYYDAHKIPLAISQQTSDSSRRDFALRKGSPVVVKTPPIEKNSPLRFFRSSKSRDGHEPRKLTKSTPPPSDQHLPMTPNSQRSLTSNRGQGRTPKSEIPPVPTRTNKVSDSSRDSKGVHFYTLSQKPSVAPKQSQRSKASPTKTEIPHIKVNIRRPRAGAKHWFDGLEGDSSEEESIHEPEFDPSFVTGMEMAFEAGSIGTRSDTMSRYIGERSDQKDTKHKPRSMNHPPIIPPRVSTLNAKSSKSSMSQAGTARTGSKTKSVSLASTDLQKISVLDLSSSDDDEPKSRPDRPHNNSLPYLRDSIAIDTINESEIELGTAKAIKTNQIASIAATSNLRPFVGTQAKRKPTVASKRNSRAPTYLSDRSSDIVNSSSDLLTSFPPTPIDPIASQRTSCQGSDTASIESRRLMSVTRQEESLLAAMRSKRSALNQPGSRTTERKPHPLKGEDRLSRQIHQSLKSPAALEVLLSQQHKRYDFPPSNYPDQAFDQQSCTTFQTGPSVDPSVRLSIASYQTDTSLDTETEILSQRSVTSPSYHHHHHPHHHANKPTTATNNNNVNRTSRSTFFSSSSGTNESLGDQASSQSNHQHQHRLKQKAYRATLEKLQQVPTRDEVLSQDFIQWPYQGWEATSKLGTAH</sequence>
<feature type="compositionally biased region" description="Polar residues" evidence="1">
    <location>
        <begin position="249"/>
        <end position="270"/>
    </location>
</feature>
<evidence type="ECO:0008006" key="4">
    <source>
        <dbReference type="Google" id="ProtNLM"/>
    </source>
</evidence>
<gene>
    <name evidence="2" type="ORF">LTR84_002206</name>
</gene>
<feature type="compositionally biased region" description="Polar residues" evidence="1">
    <location>
        <begin position="699"/>
        <end position="708"/>
    </location>
</feature>
<dbReference type="RefSeq" id="XP_064706674.1">
    <property type="nucleotide sequence ID" value="XM_064845820.1"/>
</dbReference>
<proteinExistence type="predicted"/>
<feature type="compositionally biased region" description="Polar residues" evidence="1">
    <location>
        <begin position="518"/>
        <end position="530"/>
    </location>
</feature>